<feature type="binding site" evidence="5">
    <location>
        <begin position="183"/>
        <end position="186"/>
    </location>
    <ligand>
        <name>substrate</name>
    </ligand>
</feature>
<dbReference type="SUPFAM" id="SSF53335">
    <property type="entry name" value="S-adenosyl-L-methionine-dependent methyltransferases"/>
    <property type="match status" value="1"/>
</dbReference>
<dbReference type="InterPro" id="IPR029063">
    <property type="entry name" value="SAM-dependent_MTases_sf"/>
</dbReference>
<keyword evidence="9" id="KW-1185">Reference proteome</keyword>
<name>A0AAF0AM85_9GAMM</name>
<dbReference type="PANTHER" id="PTHR18895">
    <property type="entry name" value="HEMK METHYLTRANSFERASE"/>
    <property type="match status" value="1"/>
</dbReference>
<evidence type="ECO:0000256" key="2">
    <source>
        <dbReference type="ARBA" id="ARBA00022679"/>
    </source>
</evidence>
<evidence type="ECO:0000313" key="8">
    <source>
        <dbReference type="EMBL" id="WBE26263.1"/>
    </source>
</evidence>
<feature type="binding site" evidence="5">
    <location>
        <position position="168"/>
    </location>
    <ligand>
        <name>S-adenosyl-L-methionine</name>
        <dbReference type="ChEBI" id="CHEBI:59789"/>
    </ligand>
</feature>
<dbReference type="GO" id="GO:0003676">
    <property type="term" value="F:nucleic acid binding"/>
    <property type="evidence" value="ECO:0007669"/>
    <property type="project" value="InterPro"/>
</dbReference>
<feature type="domain" description="Methyltransferase small" evidence="6">
    <location>
        <begin position="94"/>
        <end position="190"/>
    </location>
</feature>
<comment type="catalytic activity">
    <reaction evidence="4 5">
        <text>L-glutaminyl-[peptide chain release factor] + S-adenosyl-L-methionine = N(5)-methyl-L-glutaminyl-[peptide chain release factor] + S-adenosyl-L-homocysteine + H(+)</text>
        <dbReference type="Rhea" id="RHEA:42896"/>
        <dbReference type="Rhea" id="RHEA-COMP:10271"/>
        <dbReference type="Rhea" id="RHEA-COMP:10272"/>
        <dbReference type="ChEBI" id="CHEBI:15378"/>
        <dbReference type="ChEBI" id="CHEBI:30011"/>
        <dbReference type="ChEBI" id="CHEBI:57856"/>
        <dbReference type="ChEBI" id="CHEBI:59789"/>
        <dbReference type="ChEBI" id="CHEBI:61891"/>
        <dbReference type="EC" id="2.1.1.297"/>
    </reaction>
</comment>
<evidence type="ECO:0000256" key="3">
    <source>
        <dbReference type="ARBA" id="ARBA00022691"/>
    </source>
</evidence>
<dbReference type="GO" id="GO:0102559">
    <property type="term" value="F:peptide chain release factor N(5)-glutamine methyltransferase activity"/>
    <property type="evidence" value="ECO:0007669"/>
    <property type="project" value="UniProtKB-EC"/>
</dbReference>
<dbReference type="InterPro" id="IPR004556">
    <property type="entry name" value="HemK-like"/>
</dbReference>
<evidence type="ECO:0000259" key="7">
    <source>
        <dbReference type="Pfam" id="PF17827"/>
    </source>
</evidence>
<dbReference type="Proteomes" id="UP001212189">
    <property type="component" value="Chromosome"/>
</dbReference>
<feature type="binding site" evidence="5">
    <location>
        <position position="140"/>
    </location>
    <ligand>
        <name>S-adenosyl-L-methionine</name>
        <dbReference type="ChEBI" id="CHEBI:59789"/>
    </ligand>
</feature>
<dbReference type="Gene3D" id="1.10.8.10">
    <property type="entry name" value="DNA helicase RuvA subunit, C-terminal domain"/>
    <property type="match status" value="1"/>
</dbReference>
<keyword evidence="2 5" id="KW-0808">Transferase</keyword>
<keyword evidence="1 5" id="KW-0489">Methyltransferase</keyword>
<evidence type="ECO:0000259" key="6">
    <source>
        <dbReference type="Pfam" id="PF05175"/>
    </source>
</evidence>
<dbReference type="GO" id="GO:0032259">
    <property type="term" value="P:methylation"/>
    <property type="evidence" value="ECO:0007669"/>
    <property type="project" value="UniProtKB-KW"/>
</dbReference>
<sequence length="279" mass="30538">MMRIEQLLAQAEHIDSPTAQLDAELLLAFVLDKPRSYLYTWPEKTLTTAQLNSFAALLERRKRGEPVAYLLGRQGFWTLDLAVAAHTLIPRADTELLVEAVLQLADASAALNVLDLGTGSGALALAVASERQCWQVTGVDRIEAAVALAQDNQQQLGLSNVRFLRSDWFSAVAHQRYDLILSNPPYIAANDPHLQQGDVRFEPLSALVSGADGLDDIRLIIAQAPEYLTANGWLLLEHGFDQAAAVRELLHLSGFTKVSSQRDLGGHERISLGRLPSLS</sequence>
<dbReference type="EC" id="2.1.1.297" evidence="5"/>
<dbReference type="NCBIfam" id="TIGR00536">
    <property type="entry name" value="hemK_fam"/>
    <property type="match status" value="1"/>
</dbReference>
<dbReference type="FunFam" id="3.40.50.150:FF:000053">
    <property type="entry name" value="Release factor glutamine methyltransferase"/>
    <property type="match status" value="1"/>
</dbReference>
<dbReference type="Pfam" id="PF17827">
    <property type="entry name" value="PrmC_N"/>
    <property type="match status" value="1"/>
</dbReference>
<accession>A0AAF0AM85</accession>
<dbReference type="NCBIfam" id="TIGR03534">
    <property type="entry name" value="RF_mod_PrmC"/>
    <property type="match status" value="1"/>
</dbReference>
<evidence type="ECO:0000313" key="9">
    <source>
        <dbReference type="Proteomes" id="UP001212189"/>
    </source>
</evidence>
<dbReference type="InterPro" id="IPR007848">
    <property type="entry name" value="Small_mtfrase_dom"/>
</dbReference>
<dbReference type="InterPro" id="IPR019874">
    <property type="entry name" value="RF_methyltr_PrmC"/>
</dbReference>
<evidence type="ECO:0000256" key="4">
    <source>
        <dbReference type="ARBA" id="ARBA00048391"/>
    </source>
</evidence>
<evidence type="ECO:0000256" key="5">
    <source>
        <dbReference type="HAMAP-Rule" id="MF_02126"/>
    </source>
</evidence>
<dbReference type="InterPro" id="IPR040758">
    <property type="entry name" value="PrmC_N"/>
</dbReference>
<gene>
    <name evidence="5 8" type="primary">prmC</name>
    <name evidence="8" type="ORF">O6P33_05395</name>
</gene>
<feature type="binding site" evidence="5">
    <location>
        <begin position="117"/>
        <end position="121"/>
    </location>
    <ligand>
        <name>S-adenosyl-L-methionine</name>
        <dbReference type="ChEBI" id="CHEBI:59789"/>
    </ligand>
</feature>
<organism evidence="8 9">
    <name type="scientific">Denitrificimonas caeni</name>
    <dbReference type="NCBI Taxonomy" id="521720"/>
    <lineage>
        <taxon>Bacteria</taxon>
        <taxon>Pseudomonadati</taxon>
        <taxon>Pseudomonadota</taxon>
        <taxon>Gammaproteobacteria</taxon>
        <taxon>Pseudomonadales</taxon>
        <taxon>Pseudomonadaceae</taxon>
        <taxon>Denitrificimonas</taxon>
    </lineage>
</organism>
<reference evidence="8 9" key="1">
    <citation type="submission" date="2022-12" db="EMBL/GenBank/DDBJ databases">
        <title>Coexistence and Characterization of a Novel Tigecycline Resistance gene tet(X) variant and blaNDM-1 in a Pseudomonas caeni Isolate of Chicken Origin.</title>
        <authorList>
            <person name="Lu X."/>
            <person name="Zhang L."/>
            <person name="Li R."/>
            <person name="Wang Z."/>
        </authorList>
    </citation>
    <scope>NUCLEOTIDE SEQUENCE [LARGE SCALE GENOMIC DNA]</scope>
    <source>
        <strain evidence="8 9">CE14</strain>
    </source>
</reference>
<dbReference type="RefSeq" id="WP_269819186.1">
    <property type="nucleotide sequence ID" value="NZ_CP114976.1"/>
</dbReference>
<dbReference type="HAMAP" id="MF_02126">
    <property type="entry name" value="RF_methyltr_PrmC"/>
    <property type="match status" value="1"/>
</dbReference>
<feature type="domain" description="Release factor glutamine methyltransferase N-terminal" evidence="7">
    <location>
        <begin position="5"/>
        <end position="72"/>
    </location>
</feature>
<dbReference type="PANTHER" id="PTHR18895:SF74">
    <property type="entry name" value="MTRF1L RELEASE FACTOR GLUTAMINE METHYLTRANSFERASE"/>
    <property type="match status" value="1"/>
</dbReference>
<dbReference type="CDD" id="cd02440">
    <property type="entry name" value="AdoMet_MTases"/>
    <property type="match status" value="1"/>
</dbReference>
<dbReference type="InterPro" id="IPR002052">
    <property type="entry name" value="DNA_methylase_N6_adenine_CS"/>
</dbReference>
<proteinExistence type="inferred from homology"/>
<comment type="function">
    <text evidence="5">Methylates the class 1 translation termination release factors RF1/PrfA and RF2/PrfB on the glutamine residue of the universally conserved GGQ motif.</text>
</comment>
<keyword evidence="3 5" id="KW-0949">S-adenosyl-L-methionine</keyword>
<dbReference type="AlphaFoldDB" id="A0AAF0AM85"/>
<dbReference type="InterPro" id="IPR050320">
    <property type="entry name" value="N5-glutamine_MTase"/>
</dbReference>
<dbReference type="Pfam" id="PF05175">
    <property type="entry name" value="MTS"/>
    <property type="match status" value="1"/>
</dbReference>
<dbReference type="Gene3D" id="3.40.50.150">
    <property type="entry name" value="Vaccinia Virus protein VP39"/>
    <property type="match status" value="1"/>
</dbReference>
<protein>
    <recommendedName>
        <fullName evidence="5">Release factor glutamine methyltransferase</fullName>
        <shortName evidence="5">RF MTase</shortName>
        <ecNumber evidence="5">2.1.1.297</ecNumber>
    </recommendedName>
    <alternativeName>
        <fullName evidence="5">N5-glutamine methyltransferase PrmC</fullName>
    </alternativeName>
    <alternativeName>
        <fullName evidence="5">Protein-(glutamine-N5) MTase PrmC</fullName>
    </alternativeName>
    <alternativeName>
        <fullName evidence="5">Protein-glutamine N-methyltransferase PrmC</fullName>
    </alternativeName>
</protein>
<evidence type="ECO:0000256" key="1">
    <source>
        <dbReference type="ARBA" id="ARBA00022603"/>
    </source>
</evidence>
<feature type="binding site" evidence="5">
    <location>
        <position position="183"/>
    </location>
    <ligand>
        <name>S-adenosyl-L-methionine</name>
        <dbReference type="ChEBI" id="CHEBI:59789"/>
    </ligand>
</feature>
<comment type="similarity">
    <text evidence="5">Belongs to the protein N5-glutamine methyltransferase family. PrmC subfamily.</text>
</comment>
<dbReference type="EMBL" id="CP114976">
    <property type="protein sequence ID" value="WBE26263.1"/>
    <property type="molecule type" value="Genomic_DNA"/>
</dbReference>
<dbReference type="PROSITE" id="PS00092">
    <property type="entry name" value="N6_MTASE"/>
    <property type="match status" value="1"/>
</dbReference>
<dbReference type="KEGG" id="dce:O6P33_05395"/>